<evidence type="ECO:0000313" key="2">
    <source>
        <dbReference type="EMBL" id="OHA85031.1"/>
    </source>
</evidence>
<dbReference type="InterPro" id="IPR002477">
    <property type="entry name" value="Peptidoglycan-bd-like"/>
</dbReference>
<dbReference type="InterPro" id="IPR036365">
    <property type="entry name" value="PGBD-like_sf"/>
</dbReference>
<dbReference type="GO" id="GO:0046872">
    <property type="term" value="F:metal ion binding"/>
    <property type="evidence" value="ECO:0007669"/>
    <property type="project" value="InterPro"/>
</dbReference>
<reference evidence="2 3" key="1">
    <citation type="journal article" date="2016" name="Nat. Commun.">
        <title>Thousands of microbial genomes shed light on interconnected biogeochemical processes in an aquifer system.</title>
        <authorList>
            <person name="Anantharaman K."/>
            <person name="Brown C.T."/>
            <person name="Hug L.A."/>
            <person name="Sharon I."/>
            <person name="Castelle C.J."/>
            <person name="Probst A.J."/>
            <person name="Thomas B.C."/>
            <person name="Singh A."/>
            <person name="Wilkins M.J."/>
            <person name="Karaoz U."/>
            <person name="Brodie E.L."/>
            <person name="Williams K.H."/>
            <person name="Hubbard S.S."/>
            <person name="Banfield J.F."/>
        </authorList>
    </citation>
    <scope>NUCLEOTIDE SEQUENCE [LARGE SCALE GENOMIC DNA]</scope>
</reference>
<protein>
    <recommendedName>
        <fullName evidence="1">Peptidoglycan binding-like domain-containing protein</fullName>
    </recommendedName>
</protein>
<feature type="domain" description="Peptidoglycan binding-like" evidence="1">
    <location>
        <begin position="34"/>
        <end position="77"/>
    </location>
</feature>
<dbReference type="Gene3D" id="2.60.40.380">
    <property type="entry name" value="Purple acid phosphatase-like, N-terminal"/>
    <property type="match status" value="1"/>
</dbReference>
<evidence type="ECO:0000313" key="3">
    <source>
        <dbReference type="Proteomes" id="UP000178168"/>
    </source>
</evidence>
<dbReference type="InterPro" id="IPR008963">
    <property type="entry name" value="Purple_acid_Pase-like_N"/>
</dbReference>
<dbReference type="SUPFAM" id="SSF49363">
    <property type="entry name" value="Purple acid phosphatase, N-terminal domain"/>
    <property type="match status" value="1"/>
</dbReference>
<dbReference type="Gene3D" id="1.10.101.10">
    <property type="entry name" value="PGBD-like superfamily/PGBD"/>
    <property type="match status" value="1"/>
</dbReference>
<dbReference type="STRING" id="1802730.A2591_02320"/>
<sequence>MNNVKSFFTAGILTLIALPFIAGALSMQFELGDQGTEVSDLQAFLARDSSIYPEGLVTGYFGPLTQAAVERYQCRENIVCSGDTASTGYGRLGPTTMARINTALGFGTGGSADASAPIVSAETVTTPATRTAVVAWTTNEEATSRVMYNTSWPFLYSGAPSASDTNYDYVQSVTIGNLTPNTLYYYVRESIDPSGNVTWTSPKTFVSW</sequence>
<dbReference type="EMBL" id="MHUZ01000032">
    <property type="protein sequence ID" value="OHA85031.1"/>
    <property type="molecule type" value="Genomic_DNA"/>
</dbReference>
<dbReference type="Pfam" id="PF01471">
    <property type="entry name" value="PG_binding_1"/>
    <property type="match status" value="1"/>
</dbReference>
<dbReference type="InterPro" id="IPR036366">
    <property type="entry name" value="PGBDSf"/>
</dbReference>
<dbReference type="Proteomes" id="UP000178168">
    <property type="component" value="Unassembled WGS sequence"/>
</dbReference>
<dbReference type="SUPFAM" id="SSF47090">
    <property type="entry name" value="PGBD-like"/>
    <property type="match status" value="1"/>
</dbReference>
<organism evidence="2 3">
    <name type="scientific">Candidatus Yonathbacteria bacterium RIFOXYD1_FULL_52_36</name>
    <dbReference type="NCBI Taxonomy" id="1802730"/>
    <lineage>
        <taxon>Bacteria</taxon>
        <taxon>Candidatus Yonathiibacteriota</taxon>
    </lineage>
</organism>
<evidence type="ECO:0000259" key="1">
    <source>
        <dbReference type="Pfam" id="PF01471"/>
    </source>
</evidence>
<proteinExistence type="predicted"/>
<dbReference type="AlphaFoldDB" id="A0A1G2SKV3"/>
<name>A0A1G2SKV3_9BACT</name>
<accession>A0A1G2SKV3</accession>
<gene>
    <name evidence="2" type="ORF">A2591_02320</name>
</gene>
<dbReference type="GO" id="GO:0003993">
    <property type="term" value="F:acid phosphatase activity"/>
    <property type="evidence" value="ECO:0007669"/>
    <property type="project" value="InterPro"/>
</dbReference>
<comment type="caution">
    <text evidence="2">The sequence shown here is derived from an EMBL/GenBank/DDBJ whole genome shotgun (WGS) entry which is preliminary data.</text>
</comment>